<reference evidence="4 5" key="1">
    <citation type="submission" date="2019-02" db="EMBL/GenBank/DDBJ databases">
        <title>Deep-cultivation of Planctomycetes and their phenomic and genomic characterization uncovers novel biology.</title>
        <authorList>
            <person name="Wiegand S."/>
            <person name="Jogler M."/>
            <person name="Boedeker C."/>
            <person name="Pinto D."/>
            <person name="Vollmers J."/>
            <person name="Rivas-Marin E."/>
            <person name="Kohn T."/>
            <person name="Peeters S.H."/>
            <person name="Heuer A."/>
            <person name="Rast P."/>
            <person name="Oberbeckmann S."/>
            <person name="Bunk B."/>
            <person name="Jeske O."/>
            <person name="Meyerdierks A."/>
            <person name="Storesund J.E."/>
            <person name="Kallscheuer N."/>
            <person name="Luecker S."/>
            <person name="Lage O.M."/>
            <person name="Pohl T."/>
            <person name="Merkel B.J."/>
            <person name="Hornburger P."/>
            <person name="Mueller R.-W."/>
            <person name="Bruemmer F."/>
            <person name="Labrenz M."/>
            <person name="Spormann A.M."/>
            <person name="Op den Camp H."/>
            <person name="Overmann J."/>
            <person name="Amann R."/>
            <person name="Jetten M.S.M."/>
            <person name="Mascher T."/>
            <person name="Medema M.H."/>
            <person name="Devos D.P."/>
            <person name="Kaster A.-K."/>
            <person name="Ovreas L."/>
            <person name="Rohde M."/>
            <person name="Galperin M.Y."/>
            <person name="Jogler C."/>
        </authorList>
    </citation>
    <scope>NUCLEOTIDE SEQUENCE [LARGE SCALE GENOMIC DNA]</scope>
    <source>
        <strain evidence="4 5">HG66A1</strain>
    </source>
</reference>
<dbReference type="InterPro" id="IPR039448">
    <property type="entry name" value="Beta_helix"/>
</dbReference>
<dbReference type="PANTHER" id="PTHR22990">
    <property type="entry name" value="F-BOX ONLY PROTEIN"/>
    <property type="match status" value="1"/>
</dbReference>
<dbReference type="SUPFAM" id="SSF51126">
    <property type="entry name" value="Pectin lyase-like"/>
    <property type="match status" value="1"/>
</dbReference>
<dbReference type="PANTHER" id="PTHR22990:SF15">
    <property type="entry name" value="F-BOX ONLY PROTEIN 10"/>
    <property type="match status" value="1"/>
</dbReference>
<feature type="region of interest" description="Disordered" evidence="2">
    <location>
        <begin position="27"/>
        <end position="51"/>
    </location>
</feature>
<sequence length="448" mass="48545">MPASSVSRRQFLGAALATGLGSAATGKLAAGQKPAVNDPRATDGDQRFEPNWDERLSISVGTDKGDIVGSSDKALQAAIDYIAGKGGGTVQILPGTFTLRNALHLPSHIRLLGSGPETIITKGPSETVAISEDSDWYDQEITLEKSAGFQVGDGVVLVTKNPSTGGQDVIKRTLVARSGNRFKLNDGLRKNVWLSGKPTVASLFPLLASEYTRDVVIENLTLDGNRKNNTNLNGNYGGCIFLQDCNRYSIRNVTARNYNGDGISFQICHDVKVENCHSHDHEGLGVHPGSGSQRPLIQNNRFENNHIGLFWCWGVKYGLAEKNQLTGNDIGISIGHNDTDNVMRENIVADSKQVGILFRNDARGKNFWANRNTVVKNQILNSGAANGVAIDITGRTSDLVIKENLISEQRQPMQRTGIRIGPEAGKIELADNKIEGFMKSIDDQRQAT</sequence>
<evidence type="ECO:0000256" key="2">
    <source>
        <dbReference type="SAM" id="MobiDB-lite"/>
    </source>
</evidence>
<dbReference type="SMART" id="SM00710">
    <property type="entry name" value="PbH1"/>
    <property type="match status" value="8"/>
</dbReference>
<feature type="domain" description="Right handed beta helix" evidence="3">
    <location>
        <begin position="228"/>
        <end position="361"/>
    </location>
</feature>
<organism evidence="4 5">
    <name type="scientific">Gimesia chilikensis</name>
    <dbReference type="NCBI Taxonomy" id="2605989"/>
    <lineage>
        <taxon>Bacteria</taxon>
        <taxon>Pseudomonadati</taxon>
        <taxon>Planctomycetota</taxon>
        <taxon>Planctomycetia</taxon>
        <taxon>Planctomycetales</taxon>
        <taxon>Planctomycetaceae</taxon>
        <taxon>Gimesia</taxon>
    </lineage>
</organism>
<dbReference type="Proteomes" id="UP000320421">
    <property type="component" value="Chromosome"/>
</dbReference>
<dbReference type="OrthoDB" id="211073at2"/>
<keyword evidence="1" id="KW-0677">Repeat</keyword>
<dbReference type="InterPro" id="IPR006311">
    <property type="entry name" value="TAT_signal"/>
</dbReference>
<dbReference type="GO" id="GO:0016829">
    <property type="term" value="F:lyase activity"/>
    <property type="evidence" value="ECO:0007669"/>
    <property type="project" value="UniProtKB-KW"/>
</dbReference>
<dbReference type="RefSeq" id="WP_145180098.1">
    <property type="nucleotide sequence ID" value="NZ_CP036266.1"/>
</dbReference>
<dbReference type="Gene3D" id="2.160.20.10">
    <property type="entry name" value="Single-stranded right-handed beta-helix, Pectin lyase-like"/>
    <property type="match status" value="2"/>
</dbReference>
<evidence type="ECO:0000256" key="1">
    <source>
        <dbReference type="ARBA" id="ARBA00022737"/>
    </source>
</evidence>
<dbReference type="InterPro" id="IPR006626">
    <property type="entry name" value="PbH1"/>
</dbReference>
<evidence type="ECO:0000313" key="4">
    <source>
        <dbReference type="EMBL" id="QDT18503.1"/>
    </source>
</evidence>
<feature type="compositionally biased region" description="Basic and acidic residues" evidence="2">
    <location>
        <begin position="40"/>
        <end position="51"/>
    </location>
</feature>
<dbReference type="InterPro" id="IPR051550">
    <property type="entry name" value="SCF-Subunits/Alg-Epimerases"/>
</dbReference>
<gene>
    <name evidence="4" type="ORF">HG66A1_02640</name>
</gene>
<dbReference type="InterPro" id="IPR011050">
    <property type="entry name" value="Pectin_lyase_fold/virulence"/>
</dbReference>
<name>A0A517PGJ9_9PLAN</name>
<dbReference type="PROSITE" id="PS51318">
    <property type="entry name" value="TAT"/>
    <property type="match status" value="1"/>
</dbReference>
<evidence type="ECO:0000313" key="5">
    <source>
        <dbReference type="Proteomes" id="UP000320421"/>
    </source>
</evidence>
<accession>A0A517PGJ9</accession>
<dbReference type="EMBL" id="CP036266">
    <property type="protein sequence ID" value="QDT18503.1"/>
    <property type="molecule type" value="Genomic_DNA"/>
</dbReference>
<proteinExistence type="predicted"/>
<keyword evidence="4" id="KW-0456">Lyase</keyword>
<evidence type="ECO:0000259" key="3">
    <source>
        <dbReference type="Pfam" id="PF13229"/>
    </source>
</evidence>
<dbReference type="AlphaFoldDB" id="A0A517PGJ9"/>
<dbReference type="Pfam" id="PF13229">
    <property type="entry name" value="Beta_helix"/>
    <property type="match status" value="1"/>
</dbReference>
<protein>
    <submittedName>
        <fullName evidence="4">Pectate lyase superfamily protein</fullName>
    </submittedName>
</protein>
<keyword evidence="5" id="KW-1185">Reference proteome</keyword>
<dbReference type="InterPro" id="IPR012334">
    <property type="entry name" value="Pectin_lyas_fold"/>
</dbReference>